<gene>
    <name evidence="1" type="ORF">KIH74_03445</name>
</gene>
<dbReference type="GO" id="GO:0016874">
    <property type="term" value="F:ligase activity"/>
    <property type="evidence" value="ECO:0007669"/>
    <property type="project" value="UniProtKB-KW"/>
</dbReference>
<dbReference type="SUPFAM" id="SSF55144">
    <property type="entry name" value="LigT-like"/>
    <property type="match status" value="1"/>
</dbReference>
<keyword evidence="2" id="KW-1185">Reference proteome</keyword>
<evidence type="ECO:0000313" key="1">
    <source>
        <dbReference type="EMBL" id="MBT0767962.1"/>
    </source>
</evidence>
<dbReference type="PANTHER" id="PTHR40037:SF1">
    <property type="entry name" value="PHOSPHOESTERASE SAOUHSC_00951-RELATED"/>
    <property type="match status" value="1"/>
</dbReference>
<dbReference type="PANTHER" id="PTHR40037">
    <property type="entry name" value="PHOSPHOESTERASE YJCG-RELATED"/>
    <property type="match status" value="1"/>
</dbReference>
<proteinExistence type="predicted"/>
<accession>A0ABS5TA68</accession>
<name>A0ABS5TA68_9ACTN</name>
<dbReference type="Proteomes" id="UP001197247">
    <property type="component" value="Unassembled WGS sequence"/>
</dbReference>
<organism evidence="1 2">
    <name type="scientific">Kineosporia corallincola</name>
    <dbReference type="NCBI Taxonomy" id="2835133"/>
    <lineage>
        <taxon>Bacteria</taxon>
        <taxon>Bacillati</taxon>
        <taxon>Actinomycetota</taxon>
        <taxon>Actinomycetes</taxon>
        <taxon>Kineosporiales</taxon>
        <taxon>Kineosporiaceae</taxon>
        <taxon>Kineosporia</taxon>
    </lineage>
</organism>
<dbReference type="Pfam" id="PF13563">
    <property type="entry name" value="2_5_RNA_ligase2"/>
    <property type="match status" value="1"/>
</dbReference>
<evidence type="ECO:0000313" key="2">
    <source>
        <dbReference type="Proteomes" id="UP001197247"/>
    </source>
</evidence>
<dbReference type="Gene3D" id="3.90.1140.10">
    <property type="entry name" value="Cyclic phosphodiesterase"/>
    <property type="match status" value="1"/>
</dbReference>
<dbReference type="InterPro" id="IPR050580">
    <property type="entry name" value="2H_phosphoesterase_YjcG-like"/>
</dbReference>
<comment type="caution">
    <text evidence="1">The sequence shown here is derived from an EMBL/GenBank/DDBJ whole genome shotgun (WGS) entry which is preliminary data.</text>
</comment>
<protein>
    <submittedName>
        <fullName evidence="1">2'-5' RNA ligase family protein</fullName>
    </submittedName>
</protein>
<dbReference type="InterPro" id="IPR009097">
    <property type="entry name" value="Cyclic_Pdiesterase"/>
</dbReference>
<dbReference type="EMBL" id="JAHBAY010000001">
    <property type="protein sequence ID" value="MBT0767962.1"/>
    <property type="molecule type" value="Genomic_DNA"/>
</dbReference>
<sequence>MSMPVVPRPDDDLVTIGVVIDIPQPHSDFLRQCRADFGDPLAAVIPPHITLLPPTLVPQADDQAIEDHLRAVAAVTAPFSITLAGTGSFRPVTPVVFVKLEDGAEHCADLQRLLRTGPLKRTLPFDYHPHITVAHHLDDTAMDRAEAALADYRSTVGLTGLNFYEHGRDGVWQLRRRFAFRADLTSD</sequence>
<reference evidence="1 2" key="1">
    <citation type="submission" date="2021-05" db="EMBL/GenBank/DDBJ databases">
        <title>Kineosporia and Streptomyces sp. nov. two new marine actinobacteria isolated from Coral.</title>
        <authorList>
            <person name="Buangrab K."/>
            <person name="Sutthacheep M."/>
            <person name="Yeemin T."/>
            <person name="Harunari E."/>
            <person name="Igarashi Y."/>
            <person name="Kanchanasin P."/>
            <person name="Tanasupawat S."/>
            <person name="Phongsopitanun W."/>
        </authorList>
    </citation>
    <scope>NUCLEOTIDE SEQUENCE [LARGE SCALE GENOMIC DNA]</scope>
    <source>
        <strain evidence="1 2">J2-2</strain>
    </source>
</reference>
<keyword evidence="1" id="KW-0436">Ligase</keyword>